<dbReference type="AlphaFoldDB" id="A0A401U615"/>
<evidence type="ECO:0000256" key="1">
    <source>
        <dbReference type="SAM" id="MobiDB-lite"/>
    </source>
</evidence>
<accession>A0A401U615</accession>
<comment type="caution">
    <text evidence="2">The sequence shown here is derived from an EMBL/GenBank/DDBJ whole genome shotgun (WGS) entry which is preliminary data.</text>
</comment>
<dbReference type="RefSeq" id="WP_127120969.1">
    <property type="nucleotide sequence ID" value="NZ_BHXQ01000001.1"/>
</dbReference>
<feature type="compositionally biased region" description="Basic and acidic residues" evidence="1">
    <location>
        <begin position="49"/>
        <end position="70"/>
    </location>
</feature>
<protein>
    <submittedName>
        <fullName evidence="2">Uncharacterized protein</fullName>
    </submittedName>
</protein>
<dbReference type="EMBL" id="BHXQ01000001">
    <property type="protein sequence ID" value="GCC50327.1"/>
    <property type="molecule type" value="Genomic_DNA"/>
</dbReference>
<gene>
    <name evidence="2" type="ORF">SanaruYs_05420</name>
</gene>
<reference evidence="2 3" key="1">
    <citation type="submission" date="2018-11" db="EMBL/GenBank/DDBJ databases">
        <title>Chryseotalea sanarue gen. nov., sp., nov., a member of the family Cytophagaceae, isolated from a brackish lake in Hamamatsu Japan.</title>
        <authorList>
            <person name="Maejima Y."/>
            <person name="Iino T."/>
            <person name="Muraguchi Y."/>
            <person name="Fukuda K."/>
            <person name="Ohkuma M."/>
            <person name="Moriuchi R."/>
            <person name="Dohra H."/>
            <person name="Kimbara K."/>
            <person name="Shintani M."/>
        </authorList>
    </citation>
    <scope>NUCLEOTIDE SEQUENCE [LARGE SCALE GENOMIC DNA]</scope>
    <source>
        <strain evidence="2 3">Ys</strain>
    </source>
</reference>
<evidence type="ECO:0000313" key="3">
    <source>
        <dbReference type="Proteomes" id="UP000288227"/>
    </source>
</evidence>
<proteinExistence type="predicted"/>
<name>A0A401U615_9BACT</name>
<sequence length="70" mass="7299">MSKHKSNGQAKPSERTKQTVPDTGQGAAGDLGSDADVGENDGSGNNEPSKSDKEKSLIPIKRMDKKDASA</sequence>
<organism evidence="2 3">
    <name type="scientific">Chryseotalea sanaruensis</name>
    <dbReference type="NCBI Taxonomy" id="2482724"/>
    <lineage>
        <taxon>Bacteria</taxon>
        <taxon>Pseudomonadati</taxon>
        <taxon>Bacteroidota</taxon>
        <taxon>Cytophagia</taxon>
        <taxon>Cytophagales</taxon>
        <taxon>Chryseotaleaceae</taxon>
        <taxon>Chryseotalea</taxon>
    </lineage>
</organism>
<feature type="region of interest" description="Disordered" evidence="1">
    <location>
        <begin position="1"/>
        <end position="70"/>
    </location>
</feature>
<dbReference type="Proteomes" id="UP000288227">
    <property type="component" value="Unassembled WGS sequence"/>
</dbReference>
<keyword evidence="3" id="KW-1185">Reference proteome</keyword>
<evidence type="ECO:0000313" key="2">
    <source>
        <dbReference type="EMBL" id="GCC50327.1"/>
    </source>
</evidence>